<dbReference type="PROSITE" id="PS00592">
    <property type="entry name" value="GH9_2"/>
    <property type="match status" value="1"/>
</dbReference>
<name>A0AAN8JI22_PATCE</name>
<evidence type="ECO:0000256" key="2">
    <source>
        <dbReference type="ARBA" id="ARBA00007072"/>
    </source>
</evidence>
<dbReference type="Proteomes" id="UP001347796">
    <property type="component" value="Unassembled WGS sequence"/>
</dbReference>
<dbReference type="Gene3D" id="1.50.10.10">
    <property type="match status" value="1"/>
</dbReference>
<evidence type="ECO:0000256" key="7">
    <source>
        <dbReference type="ARBA" id="ARBA00023326"/>
    </source>
</evidence>
<evidence type="ECO:0000256" key="10">
    <source>
        <dbReference type="RuleBase" id="RU361166"/>
    </source>
</evidence>
<sequence>MKVLIALTSMFYLAATASICSKAKYDYGEVVTKSILFYDAQRSGKLPANNPIPWRGDSAVNDQGDHGEDLSGGWYDAGDLVKFNLPGSSAVRVLLNGIVRWYDTYTALGQINMALDSVKWELDYFLKCWIPSKQIYYYQVGEADLDHQFWGRPEDMTMARPAFSISPSKTGSDVAGQTAADFAAGAIAFKKTDPAYSTKLLQAAQSLYTFAVTNKGKYTSKYYTSTDYTDELCLAGAWLFKATGNQTYLNDAKLYHKNNVPGGLDWNNGLAACQLMLYELTHDDTYKVEIQNFLKKWKPGSSTPYSPCGLAYFDKWGTCRHAANGAYAAIWAADLGIDATENRQWALSQINYILGDNNYKMSYVIGFGSKYPVKPHHRPSSCPDLNLFCGWNAFNSTAANPHLLVGGLVGGPNLKDEWVDDRGDYVRNEVALDYNAGLQSACAGLAHLCITNEIPPSPTPKC</sequence>
<keyword evidence="3 8" id="KW-0378">Hydrolase</keyword>
<dbReference type="InterPro" id="IPR033126">
    <property type="entry name" value="Glyco_hydro_9_Asp/Glu_AS"/>
</dbReference>
<dbReference type="InterPro" id="IPR018221">
    <property type="entry name" value="Glyco_hydro_9_His_AS"/>
</dbReference>
<evidence type="ECO:0000256" key="4">
    <source>
        <dbReference type="ARBA" id="ARBA00023001"/>
    </source>
</evidence>
<comment type="catalytic activity">
    <reaction evidence="1 10">
        <text>Endohydrolysis of (1-&gt;4)-beta-D-glucosidic linkages in cellulose, lichenin and cereal beta-D-glucans.</text>
        <dbReference type="EC" id="3.2.1.4"/>
    </reaction>
</comment>
<dbReference type="Pfam" id="PF00759">
    <property type="entry name" value="Glyco_hydro_9"/>
    <property type="match status" value="1"/>
</dbReference>
<dbReference type="InterPro" id="IPR008928">
    <property type="entry name" value="6-hairpin_glycosidase_sf"/>
</dbReference>
<protein>
    <recommendedName>
        <fullName evidence="10">Endoglucanase</fullName>
        <ecNumber evidence="10">3.2.1.4</ecNumber>
    </recommendedName>
</protein>
<feature type="chain" id="PRO_5042664953" description="Endoglucanase" evidence="10">
    <location>
        <begin position="17"/>
        <end position="462"/>
    </location>
</feature>
<evidence type="ECO:0000256" key="6">
    <source>
        <dbReference type="ARBA" id="ARBA00023295"/>
    </source>
</evidence>
<feature type="active site" evidence="9">
    <location>
        <position position="420"/>
    </location>
</feature>
<evidence type="ECO:0000313" key="13">
    <source>
        <dbReference type="Proteomes" id="UP001347796"/>
    </source>
</evidence>
<evidence type="ECO:0000256" key="5">
    <source>
        <dbReference type="ARBA" id="ARBA00023277"/>
    </source>
</evidence>
<feature type="active site" evidence="8">
    <location>
        <position position="376"/>
    </location>
</feature>
<accession>A0AAN8JI22</accession>
<keyword evidence="13" id="KW-1185">Reference proteome</keyword>
<dbReference type="GO" id="GO:0008810">
    <property type="term" value="F:cellulase activity"/>
    <property type="evidence" value="ECO:0007669"/>
    <property type="project" value="UniProtKB-EC"/>
</dbReference>
<keyword evidence="6 8" id="KW-0326">Glycosidase</keyword>
<comment type="similarity">
    <text evidence="2 8 10">Belongs to the glycosyl hydrolase 9 (cellulase E) family.</text>
</comment>
<dbReference type="GO" id="GO:0030245">
    <property type="term" value="P:cellulose catabolic process"/>
    <property type="evidence" value="ECO:0007669"/>
    <property type="project" value="UniProtKB-KW"/>
</dbReference>
<evidence type="ECO:0000259" key="11">
    <source>
        <dbReference type="Pfam" id="PF00759"/>
    </source>
</evidence>
<feature type="domain" description="Glycoside hydrolase family 9" evidence="11">
    <location>
        <begin position="27"/>
        <end position="441"/>
    </location>
</feature>
<feature type="signal peptide" evidence="10">
    <location>
        <begin position="1"/>
        <end position="16"/>
    </location>
</feature>
<dbReference type="InterPro" id="IPR001701">
    <property type="entry name" value="Glyco_hydro_9"/>
</dbReference>
<dbReference type="SUPFAM" id="SSF48208">
    <property type="entry name" value="Six-hairpin glycosidases"/>
    <property type="match status" value="1"/>
</dbReference>
<dbReference type="EMBL" id="JAZGQO010000010">
    <property type="protein sequence ID" value="KAK6177737.1"/>
    <property type="molecule type" value="Genomic_DNA"/>
</dbReference>
<dbReference type="PANTHER" id="PTHR22298">
    <property type="entry name" value="ENDO-1,4-BETA-GLUCANASE"/>
    <property type="match status" value="1"/>
</dbReference>
<proteinExistence type="inferred from homology"/>
<comment type="caution">
    <text evidence="12">The sequence shown here is derived from an EMBL/GenBank/DDBJ whole genome shotgun (WGS) entry which is preliminary data.</text>
</comment>
<evidence type="ECO:0000313" key="12">
    <source>
        <dbReference type="EMBL" id="KAK6177737.1"/>
    </source>
</evidence>
<keyword evidence="5 8" id="KW-0119">Carbohydrate metabolism</keyword>
<gene>
    <name evidence="12" type="ORF">SNE40_015781</name>
</gene>
<organism evidence="12 13">
    <name type="scientific">Patella caerulea</name>
    <name type="common">Rayed Mediterranean limpet</name>
    <dbReference type="NCBI Taxonomy" id="87958"/>
    <lineage>
        <taxon>Eukaryota</taxon>
        <taxon>Metazoa</taxon>
        <taxon>Spiralia</taxon>
        <taxon>Lophotrochozoa</taxon>
        <taxon>Mollusca</taxon>
        <taxon>Gastropoda</taxon>
        <taxon>Patellogastropoda</taxon>
        <taxon>Patelloidea</taxon>
        <taxon>Patellidae</taxon>
        <taxon>Patella</taxon>
    </lineage>
</organism>
<keyword evidence="7 8" id="KW-0624">Polysaccharide degradation</keyword>
<dbReference type="EC" id="3.2.1.4" evidence="10"/>
<feature type="active site" evidence="9">
    <location>
        <position position="429"/>
    </location>
</feature>
<evidence type="ECO:0000256" key="3">
    <source>
        <dbReference type="ARBA" id="ARBA00022801"/>
    </source>
</evidence>
<keyword evidence="4 10" id="KW-0136">Cellulose degradation</keyword>
<dbReference type="PROSITE" id="PS00698">
    <property type="entry name" value="GH9_3"/>
    <property type="match status" value="1"/>
</dbReference>
<dbReference type="InterPro" id="IPR012341">
    <property type="entry name" value="6hp_glycosidase-like_sf"/>
</dbReference>
<reference evidence="12 13" key="1">
    <citation type="submission" date="2024-01" db="EMBL/GenBank/DDBJ databases">
        <title>The genome of the rayed Mediterranean limpet Patella caerulea (Linnaeus, 1758).</title>
        <authorList>
            <person name="Anh-Thu Weber A."/>
            <person name="Halstead-Nussloch G."/>
        </authorList>
    </citation>
    <scope>NUCLEOTIDE SEQUENCE [LARGE SCALE GENOMIC DNA]</scope>
    <source>
        <strain evidence="12">AATW-2023a</strain>
        <tissue evidence="12">Whole specimen</tissue>
    </source>
</reference>
<evidence type="ECO:0000256" key="1">
    <source>
        <dbReference type="ARBA" id="ARBA00000966"/>
    </source>
</evidence>
<evidence type="ECO:0000256" key="9">
    <source>
        <dbReference type="PROSITE-ProRule" id="PRU10060"/>
    </source>
</evidence>
<evidence type="ECO:0000256" key="8">
    <source>
        <dbReference type="PROSITE-ProRule" id="PRU10059"/>
    </source>
</evidence>
<dbReference type="AlphaFoldDB" id="A0AAN8JI22"/>
<keyword evidence="10" id="KW-0732">Signal</keyword>